<name>A0AA40C484_9PEZI</name>
<dbReference type="EMBL" id="JAUJDW010000148">
    <property type="protein sequence ID" value="KAK0624470.1"/>
    <property type="molecule type" value="Genomic_DNA"/>
</dbReference>
<evidence type="ECO:0000256" key="6">
    <source>
        <dbReference type="ARBA" id="ARBA00022837"/>
    </source>
</evidence>
<accession>A0AA40C484</accession>
<proteinExistence type="inferred from homology"/>
<dbReference type="InterPro" id="IPR011118">
    <property type="entry name" value="Tannase/feruloyl_esterase"/>
</dbReference>
<protein>
    <recommendedName>
        <fullName evidence="8">Carboxylic ester hydrolase</fullName>
        <ecNumber evidence="8">3.1.1.-</ecNumber>
    </recommendedName>
</protein>
<keyword evidence="5 8" id="KW-0378">Hydrolase</keyword>
<organism evidence="10 11">
    <name type="scientific">Lasiodiplodia hormozganensis</name>
    <dbReference type="NCBI Taxonomy" id="869390"/>
    <lineage>
        <taxon>Eukaryota</taxon>
        <taxon>Fungi</taxon>
        <taxon>Dikarya</taxon>
        <taxon>Ascomycota</taxon>
        <taxon>Pezizomycotina</taxon>
        <taxon>Dothideomycetes</taxon>
        <taxon>Dothideomycetes incertae sedis</taxon>
        <taxon>Botryosphaeriales</taxon>
        <taxon>Botryosphaeriaceae</taxon>
        <taxon>Lasiodiplodia</taxon>
    </lineage>
</organism>
<evidence type="ECO:0000256" key="3">
    <source>
        <dbReference type="ARBA" id="ARBA00022723"/>
    </source>
</evidence>
<keyword evidence="4" id="KW-0732">Signal</keyword>
<dbReference type="GO" id="GO:0046872">
    <property type="term" value="F:metal ion binding"/>
    <property type="evidence" value="ECO:0007669"/>
    <property type="project" value="UniProtKB-KW"/>
</dbReference>
<dbReference type="Pfam" id="PF07519">
    <property type="entry name" value="Tannase"/>
    <property type="match status" value="1"/>
</dbReference>
<comment type="similarity">
    <text evidence="1 8">Belongs to the tannase family.</text>
</comment>
<sequence length="593" mass="63064">MRSARYSIGIASAAALRATAASLADVCTTANVQSALPVDAVEGITLSTDSVTTNAVYNHSVSAGDLWPGKSGLDFCNVTFAYTRDGTSETTNVWYWLPSPDQFQGRYLTTGGGGFSITSGEQGLGNGLVYGAAAGTTDGGFGSWSAQLTDVILASNGTMDYQKLYNFGYRSIHEMTVLGKALTKNFYGSGEDQRIYSYYQGCSEGGREGWSQVQRYGSQFDGAAIGAPAFRMAFQQVAHLFSNVVEVTEDYYPPPCELEKITNDTIAACDELDGRKDGVVGRSDLCKLHYNVSSSVGEPYACAASSGGGGGGGAPGKRRKRQAPGGGSSSPAVNGTVSAAAARVAQLINDGLFDSQGRQAYVSYQPAAGFADASTTYNSDTGTWEATASGIGVQWVNYFLEKKASTSLPLTNVTYDTLIDWIMQGLQEYADTVETTWPDLSALEAAGGKVIHFHGESDNSIPAASSVIYHDAVRRTMFPDMGFNESYAALHDFYRLFLVPGAAHCGVNSDQPNGPFPQNVLGSVIEWVEGGVAPEKLNATVLDGDDAAGEEQKICGFPLRPLWHGNDTMDCVYDQESIDSWLPKLDAIPVPVY</sequence>
<evidence type="ECO:0000256" key="5">
    <source>
        <dbReference type="ARBA" id="ARBA00022801"/>
    </source>
</evidence>
<evidence type="ECO:0000256" key="2">
    <source>
        <dbReference type="ARBA" id="ARBA00022487"/>
    </source>
</evidence>
<evidence type="ECO:0000256" key="1">
    <source>
        <dbReference type="ARBA" id="ARBA00006249"/>
    </source>
</evidence>
<evidence type="ECO:0000256" key="9">
    <source>
        <dbReference type="SAM" id="MobiDB-lite"/>
    </source>
</evidence>
<evidence type="ECO:0000313" key="11">
    <source>
        <dbReference type="Proteomes" id="UP001175001"/>
    </source>
</evidence>
<dbReference type="Proteomes" id="UP001175001">
    <property type="component" value="Unassembled WGS sequence"/>
</dbReference>
<evidence type="ECO:0000256" key="7">
    <source>
        <dbReference type="ARBA" id="ARBA00023157"/>
    </source>
</evidence>
<feature type="compositionally biased region" description="Gly residues" evidence="9">
    <location>
        <begin position="306"/>
        <end position="315"/>
    </location>
</feature>
<dbReference type="GO" id="GO:0030600">
    <property type="term" value="F:feruloyl esterase activity"/>
    <property type="evidence" value="ECO:0007669"/>
    <property type="project" value="UniProtKB-ARBA"/>
</dbReference>
<dbReference type="PANTHER" id="PTHR33938:SF16">
    <property type="entry name" value="CARBOXYLIC ESTER HYDROLASE"/>
    <property type="match status" value="1"/>
</dbReference>
<evidence type="ECO:0000256" key="4">
    <source>
        <dbReference type="ARBA" id="ARBA00022729"/>
    </source>
</evidence>
<dbReference type="EC" id="3.1.1.-" evidence="8"/>
<dbReference type="SUPFAM" id="SSF53474">
    <property type="entry name" value="alpha/beta-Hydrolases"/>
    <property type="match status" value="1"/>
</dbReference>
<evidence type="ECO:0000313" key="10">
    <source>
        <dbReference type="EMBL" id="KAK0624470.1"/>
    </source>
</evidence>
<keyword evidence="11" id="KW-1185">Reference proteome</keyword>
<feature type="region of interest" description="Disordered" evidence="9">
    <location>
        <begin position="304"/>
        <end position="334"/>
    </location>
</feature>
<keyword evidence="2" id="KW-0719">Serine esterase</keyword>
<dbReference type="AlphaFoldDB" id="A0AA40C484"/>
<keyword evidence="7" id="KW-1015">Disulfide bond</keyword>
<keyword evidence="3" id="KW-0479">Metal-binding</keyword>
<gene>
    <name evidence="10" type="ORF">DIS24_g11188</name>
</gene>
<comment type="caution">
    <text evidence="10">The sequence shown here is derived from an EMBL/GenBank/DDBJ whole genome shotgun (WGS) entry which is preliminary data.</text>
</comment>
<evidence type="ECO:0000256" key="8">
    <source>
        <dbReference type="RuleBase" id="RU361238"/>
    </source>
</evidence>
<dbReference type="PANTHER" id="PTHR33938">
    <property type="entry name" value="FERULOYL ESTERASE B-RELATED"/>
    <property type="match status" value="1"/>
</dbReference>
<keyword evidence="6" id="KW-0106">Calcium</keyword>
<dbReference type="InterPro" id="IPR029058">
    <property type="entry name" value="AB_hydrolase_fold"/>
</dbReference>
<reference evidence="10" key="1">
    <citation type="submission" date="2023-06" db="EMBL/GenBank/DDBJ databases">
        <title>Multi-omics analyses reveal the molecular pathogenesis toolkit of Lasiodiplodia hormozganensis, a cross-kingdom pathogen.</title>
        <authorList>
            <person name="Felix C."/>
            <person name="Meneses R."/>
            <person name="Goncalves M.F.M."/>
            <person name="Tilleman L."/>
            <person name="Duarte A.S."/>
            <person name="Jorrin-Novo J.V."/>
            <person name="Van De Peer Y."/>
            <person name="Deforce D."/>
            <person name="Van Nieuwerburgh F."/>
            <person name="Esteves A.C."/>
            <person name="Alves A."/>
        </authorList>
    </citation>
    <scope>NUCLEOTIDE SEQUENCE</scope>
    <source>
        <strain evidence="10">CBS 339.90</strain>
    </source>
</reference>